<dbReference type="EMBL" id="JBEPEK010000297">
    <property type="protein sequence ID" value="MER7184065.1"/>
    <property type="molecule type" value="Genomic_DNA"/>
</dbReference>
<feature type="region of interest" description="Disordered" evidence="1">
    <location>
        <begin position="1"/>
        <end position="21"/>
    </location>
</feature>
<feature type="compositionally biased region" description="Basic and acidic residues" evidence="1">
    <location>
        <begin position="42"/>
        <end position="53"/>
    </location>
</feature>
<dbReference type="RefSeq" id="WP_350785888.1">
    <property type="nucleotide sequence ID" value="NZ_JBEPEK010000297.1"/>
</dbReference>
<organism evidence="2 3">
    <name type="scientific">Streptomyces hyaluromycini</name>
    <dbReference type="NCBI Taxonomy" id="1377993"/>
    <lineage>
        <taxon>Bacteria</taxon>
        <taxon>Bacillati</taxon>
        <taxon>Actinomycetota</taxon>
        <taxon>Actinomycetes</taxon>
        <taxon>Kitasatosporales</taxon>
        <taxon>Streptomycetaceae</taxon>
        <taxon>Streptomyces</taxon>
    </lineage>
</organism>
<gene>
    <name evidence="2" type="ORF">ABT404_32135</name>
</gene>
<reference evidence="2 3" key="1">
    <citation type="submission" date="2024-06" db="EMBL/GenBank/DDBJ databases">
        <title>The Natural Products Discovery Center: Release of the First 8490 Sequenced Strains for Exploring Actinobacteria Biosynthetic Diversity.</title>
        <authorList>
            <person name="Kalkreuter E."/>
            <person name="Kautsar S.A."/>
            <person name="Yang D."/>
            <person name="Bader C.D."/>
            <person name="Teijaro C.N."/>
            <person name="Fluegel L."/>
            <person name="Davis C.M."/>
            <person name="Simpson J.R."/>
            <person name="Lauterbach L."/>
            <person name="Steele A.D."/>
            <person name="Gui C."/>
            <person name="Meng S."/>
            <person name="Li G."/>
            <person name="Viehrig K."/>
            <person name="Ye F."/>
            <person name="Su P."/>
            <person name="Kiefer A.F."/>
            <person name="Nichols A."/>
            <person name="Cepeda A.J."/>
            <person name="Yan W."/>
            <person name="Fan B."/>
            <person name="Jiang Y."/>
            <person name="Adhikari A."/>
            <person name="Zheng C.-J."/>
            <person name="Schuster L."/>
            <person name="Cowan T.M."/>
            <person name="Smanski M.J."/>
            <person name="Chevrette M.G."/>
            <person name="De Carvalho L.P.S."/>
            <person name="Shen B."/>
        </authorList>
    </citation>
    <scope>NUCLEOTIDE SEQUENCE [LARGE SCALE GENOMIC DNA]</scope>
    <source>
        <strain evidence="2 3">NPDC000234</strain>
    </source>
</reference>
<comment type="caution">
    <text evidence="2">The sequence shown here is derived from an EMBL/GenBank/DDBJ whole genome shotgun (WGS) entry which is preliminary data.</text>
</comment>
<feature type="region of interest" description="Disordered" evidence="1">
    <location>
        <begin position="42"/>
        <end position="82"/>
    </location>
</feature>
<keyword evidence="3" id="KW-1185">Reference proteome</keyword>
<evidence type="ECO:0000256" key="1">
    <source>
        <dbReference type="SAM" id="MobiDB-lite"/>
    </source>
</evidence>
<name>A0ABV1X529_9ACTN</name>
<proteinExistence type="predicted"/>
<sequence length="82" mass="8649">MQHHGSPVAAGQRASRRLIDTAGRRAVREAVALRTLAPGMREVSERHLARGTERSLGPSTATLGAPPGPLGPSVLPRTRHDA</sequence>
<protein>
    <submittedName>
        <fullName evidence="2">Uncharacterized protein</fullName>
    </submittedName>
</protein>
<accession>A0ABV1X529</accession>
<evidence type="ECO:0000313" key="3">
    <source>
        <dbReference type="Proteomes" id="UP001474181"/>
    </source>
</evidence>
<dbReference type="Proteomes" id="UP001474181">
    <property type="component" value="Unassembled WGS sequence"/>
</dbReference>
<evidence type="ECO:0000313" key="2">
    <source>
        <dbReference type="EMBL" id="MER7184065.1"/>
    </source>
</evidence>